<feature type="chain" id="PRO_5046135618" evidence="3">
    <location>
        <begin position="21"/>
        <end position="504"/>
    </location>
</feature>
<dbReference type="Gene3D" id="2.60.120.290">
    <property type="entry name" value="Spermadhesin, CUB domain"/>
    <property type="match status" value="2"/>
</dbReference>
<keyword evidence="3" id="KW-0732">Signal</keyword>
<dbReference type="PANTHER" id="PTHR33236">
    <property type="entry name" value="INTRAFLAGELLAR TRANSPORT PROTEIN 122 FAMILY PROTEIN-RELATED"/>
    <property type="match status" value="1"/>
</dbReference>
<keyword evidence="1" id="KW-1015">Disulfide bond</keyword>
<evidence type="ECO:0000259" key="4">
    <source>
        <dbReference type="PROSITE" id="PS01180"/>
    </source>
</evidence>
<dbReference type="PANTHER" id="PTHR33236:SF11">
    <property type="entry name" value="CUB DOMAIN-CONTAINING PROTEIN"/>
    <property type="match status" value="1"/>
</dbReference>
<protein>
    <submittedName>
        <fullName evidence="6">Uncharacterized protein LOC113509880</fullName>
    </submittedName>
</protein>
<dbReference type="SUPFAM" id="SSF49854">
    <property type="entry name" value="Spermadhesin, CUB domain"/>
    <property type="match status" value="1"/>
</dbReference>
<evidence type="ECO:0000256" key="2">
    <source>
        <dbReference type="PROSITE-ProRule" id="PRU00059"/>
    </source>
</evidence>
<comment type="caution">
    <text evidence="2">Lacks conserved residue(s) required for the propagation of feature annotation.</text>
</comment>
<evidence type="ECO:0000313" key="5">
    <source>
        <dbReference type="Proteomes" id="UP001652740"/>
    </source>
</evidence>
<gene>
    <name evidence="6" type="primary">LOC113509880</name>
</gene>
<accession>A0A6J3C437</accession>
<feature type="signal peptide" evidence="3">
    <location>
        <begin position="1"/>
        <end position="20"/>
    </location>
</feature>
<dbReference type="GeneID" id="113509880"/>
<dbReference type="RefSeq" id="XP_031766590.2">
    <property type="nucleotide sequence ID" value="XM_031910730.2"/>
</dbReference>
<dbReference type="PROSITE" id="PS01180">
    <property type="entry name" value="CUB"/>
    <property type="match status" value="1"/>
</dbReference>
<keyword evidence="5" id="KW-1185">Reference proteome</keyword>
<dbReference type="InterPro" id="IPR058698">
    <property type="entry name" value="CUB_metazoa"/>
</dbReference>
<proteinExistence type="predicted"/>
<organism evidence="5 6">
    <name type="scientific">Galleria mellonella</name>
    <name type="common">Greater wax moth</name>
    <dbReference type="NCBI Taxonomy" id="7137"/>
    <lineage>
        <taxon>Eukaryota</taxon>
        <taxon>Metazoa</taxon>
        <taxon>Ecdysozoa</taxon>
        <taxon>Arthropoda</taxon>
        <taxon>Hexapoda</taxon>
        <taxon>Insecta</taxon>
        <taxon>Pterygota</taxon>
        <taxon>Neoptera</taxon>
        <taxon>Endopterygota</taxon>
        <taxon>Lepidoptera</taxon>
        <taxon>Glossata</taxon>
        <taxon>Ditrysia</taxon>
        <taxon>Pyraloidea</taxon>
        <taxon>Pyralidae</taxon>
        <taxon>Galleriinae</taxon>
        <taxon>Galleria</taxon>
    </lineage>
</organism>
<sequence>MNNIKLCIFILLLAILCSDSKRWYSASVTERDEHFKVTNFHDFNPNFTQDDARIYIPVLTKNSVNHIDEKWHIPESPQYNGTLTRLHKWNLNQDNIQSGSLKHRNTNITTSEKSTLKTEAVRSYNNNINIINVIRRRPNKKTIRKKCPMVKYHREDKKLYSNLTDKRRFLEVFEVVQFEHVSCVSSSGLEGTCLHEYDCQASEGIPMGTCADGYGTCCVNEFKCDDHASALVGWFTNPGFPSPSMERLSCTITLSKASEDIKQIRLDFVNFELLPPSAGTCEEDQFIVSGQNINNVIPILCGINTGQHAYLEVGDVDGPLYFSVQTVSAENRLFSIKITQLTSFDELAAPNGCFQFFVESHGYMESFNYRDKSDIGIPRYQTYLNNMNYAMCIKRAPGTCSVTYSKSDNMQIVNYDTDGLPVIPPGQAGVEIFNCPNDWLLISAIRLCGDRLNDGSVLQDFSLDASITDNNGGPIVVWFRSDGGYVGRGFKLHYQQNTCNDRAV</sequence>
<name>A0A6J3C437_GALME</name>
<dbReference type="AlphaFoldDB" id="A0A6J3C437"/>
<dbReference type="Proteomes" id="UP001652740">
    <property type="component" value="Unplaced"/>
</dbReference>
<feature type="domain" description="CUB" evidence="4">
    <location>
        <begin position="224"/>
        <end position="341"/>
    </location>
</feature>
<evidence type="ECO:0000256" key="1">
    <source>
        <dbReference type="ARBA" id="ARBA00023157"/>
    </source>
</evidence>
<evidence type="ECO:0000256" key="3">
    <source>
        <dbReference type="SAM" id="SignalP"/>
    </source>
</evidence>
<dbReference type="KEGG" id="gmw:113509880"/>
<dbReference type="Pfam" id="PF26080">
    <property type="entry name" value="CUB_animal"/>
    <property type="match status" value="1"/>
</dbReference>
<dbReference type="InParanoid" id="A0A6J3C437"/>
<evidence type="ECO:0000313" key="6">
    <source>
        <dbReference type="RefSeq" id="XP_031766590.2"/>
    </source>
</evidence>
<dbReference type="InterPro" id="IPR035914">
    <property type="entry name" value="Sperma_CUB_dom_sf"/>
</dbReference>
<reference evidence="6" key="1">
    <citation type="submission" date="2025-08" db="UniProtKB">
        <authorList>
            <consortium name="RefSeq"/>
        </authorList>
    </citation>
    <scope>IDENTIFICATION</scope>
    <source>
        <tissue evidence="6">Whole larvae</tissue>
    </source>
</reference>
<dbReference type="InterPro" id="IPR000859">
    <property type="entry name" value="CUB_dom"/>
</dbReference>